<feature type="region of interest" description="Disordered" evidence="1">
    <location>
        <begin position="478"/>
        <end position="510"/>
    </location>
</feature>
<sequence>MSLTGACSHPGCTCPGHTYIDWVTNPQVVQTTSTHPDNEWAKSCIRCTHKLIAHRDSTGQRPPCSICVVGEQLCARFCPQSISVDYGFMATDLCVCFHRQSEHAFNSTPASQSISLPSVSLHPAVPNMVPSIVPQPSPIAPFNNPVVAQRSGTIPVQHQRIIHPRSSGNPRRFPTTLSRGSLLLFDVDVVLVPQTLFGDNAKPQFKQLTRVAIVNILDKLDQAGFKFTMLGVCSSDSSQFLTRLKNELVNFLHDAHLTLAAGPDPDSPRFELLPWLVVKPYFRAPHFRFDVHPKAGPEKFTESWIKSMDWPAYQPQQPVLVLAPHYGDISGSLTNRPYLLTENITHPELRHNCLGGRVMHFAGVANDVMCNPECPASPLPLTMDPVPIPPFATTSNATSSNSARSIGFHTATRAPPNLTDSMAMSTPMMLPLHQHHNSPPLTQTSSQMVVSAPTQHVAQPNHSSHFLQAISSNSAAEPSISSSTLIPARRSPSPFEVIDLPPESRRRTESSREVIDLTRETIDWKVQKASQERVFTWHGATMGPLWTQSNFAAVSILAENVSSLAAAYFQVLVLLASSTTSGRAIQEQPKPQGVVQWKIANVKPGSLIRWNRSFRLKLNNGLNTVAALGDGPERGLFHELFGTLLPADSAFWRGSPFNSEAYIPSLPLTNNLSVEERHRYQAYGLAIAVFFVLYGRGPSPISIWLFIALVIGKDVLTLPPRYLEMVDPLLYEKLKFWLELQHDQDWTGTNSLAIWTHLELNAERIPHQRQDPKQHANLTEVILERGFFGMPDFLSSKVFHALAEGFNSFLIDDETNVKKAILKRFKREMIPGVIARCFDNHLETPQQLLSHIRVVDSLPGRQIVDLTQQIFMARFQRYITGVGHPPGYDLVDEAERQQHRNDKLYRAQRFLLLCTDSVTVPLDPNWKITLHFNFRDHPASSEPTIFFHTCTREVNLDVDICLIRLLLAKIPDSQTDSEYLLPFDKWIHSLVFAGSGYSSV</sequence>
<organism evidence="2 3">
    <name type="scientific">Dendrothele bispora (strain CBS 962.96)</name>
    <dbReference type="NCBI Taxonomy" id="1314807"/>
    <lineage>
        <taxon>Eukaryota</taxon>
        <taxon>Fungi</taxon>
        <taxon>Dikarya</taxon>
        <taxon>Basidiomycota</taxon>
        <taxon>Agaricomycotina</taxon>
        <taxon>Agaricomycetes</taxon>
        <taxon>Agaricomycetidae</taxon>
        <taxon>Agaricales</taxon>
        <taxon>Agaricales incertae sedis</taxon>
        <taxon>Dendrothele</taxon>
    </lineage>
</organism>
<accession>A0A4S8LKW0</accession>
<evidence type="ECO:0000313" key="2">
    <source>
        <dbReference type="EMBL" id="THU89610.1"/>
    </source>
</evidence>
<proteinExistence type="predicted"/>
<evidence type="ECO:0000313" key="3">
    <source>
        <dbReference type="Proteomes" id="UP000297245"/>
    </source>
</evidence>
<keyword evidence="3" id="KW-1185">Reference proteome</keyword>
<reference evidence="2 3" key="1">
    <citation type="journal article" date="2019" name="Nat. Ecol. Evol.">
        <title>Megaphylogeny resolves global patterns of mushroom evolution.</title>
        <authorList>
            <person name="Varga T."/>
            <person name="Krizsan K."/>
            <person name="Foldi C."/>
            <person name="Dima B."/>
            <person name="Sanchez-Garcia M."/>
            <person name="Sanchez-Ramirez S."/>
            <person name="Szollosi G.J."/>
            <person name="Szarkandi J.G."/>
            <person name="Papp V."/>
            <person name="Albert L."/>
            <person name="Andreopoulos W."/>
            <person name="Angelini C."/>
            <person name="Antonin V."/>
            <person name="Barry K.W."/>
            <person name="Bougher N.L."/>
            <person name="Buchanan P."/>
            <person name="Buyck B."/>
            <person name="Bense V."/>
            <person name="Catcheside P."/>
            <person name="Chovatia M."/>
            <person name="Cooper J."/>
            <person name="Damon W."/>
            <person name="Desjardin D."/>
            <person name="Finy P."/>
            <person name="Geml J."/>
            <person name="Haridas S."/>
            <person name="Hughes K."/>
            <person name="Justo A."/>
            <person name="Karasinski D."/>
            <person name="Kautmanova I."/>
            <person name="Kiss B."/>
            <person name="Kocsube S."/>
            <person name="Kotiranta H."/>
            <person name="LaButti K.M."/>
            <person name="Lechner B.E."/>
            <person name="Liimatainen K."/>
            <person name="Lipzen A."/>
            <person name="Lukacs Z."/>
            <person name="Mihaltcheva S."/>
            <person name="Morgado L.N."/>
            <person name="Niskanen T."/>
            <person name="Noordeloos M.E."/>
            <person name="Ohm R.A."/>
            <person name="Ortiz-Santana B."/>
            <person name="Ovrebo C."/>
            <person name="Racz N."/>
            <person name="Riley R."/>
            <person name="Savchenko A."/>
            <person name="Shiryaev A."/>
            <person name="Soop K."/>
            <person name="Spirin V."/>
            <person name="Szebenyi C."/>
            <person name="Tomsovsky M."/>
            <person name="Tulloss R.E."/>
            <person name="Uehling J."/>
            <person name="Grigoriev I.V."/>
            <person name="Vagvolgyi C."/>
            <person name="Papp T."/>
            <person name="Martin F.M."/>
            <person name="Miettinen O."/>
            <person name="Hibbett D.S."/>
            <person name="Nagy L.G."/>
        </authorList>
    </citation>
    <scope>NUCLEOTIDE SEQUENCE [LARGE SCALE GENOMIC DNA]</scope>
    <source>
        <strain evidence="2 3">CBS 962.96</strain>
    </source>
</reference>
<dbReference type="EMBL" id="ML179362">
    <property type="protein sequence ID" value="THU89610.1"/>
    <property type="molecule type" value="Genomic_DNA"/>
</dbReference>
<dbReference type="AlphaFoldDB" id="A0A4S8LKW0"/>
<dbReference type="OrthoDB" id="3271070at2759"/>
<gene>
    <name evidence="2" type="ORF">K435DRAFT_865128</name>
</gene>
<feature type="region of interest" description="Disordered" evidence="1">
    <location>
        <begin position="430"/>
        <end position="461"/>
    </location>
</feature>
<feature type="compositionally biased region" description="Polar residues" evidence="1">
    <location>
        <begin position="437"/>
        <end position="461"/>
    </location>
</feature>
<protein>
    <submittedName>
        <fullName evidence="2">Uncharacterized protein</fullName>
    </submittedName>
</protein>
<evidence type="ECO:0000256" key="1">
    <source>
        <dbReference type="SAM" id="MobiDB-lite"/>
    </source>
</evidence>
<name>A0A4S8LKW0_DENBC</name>
<dbReference type="Proteomes" id="UP000297245">
    <property type="component" value="Unassembled WGS sequence"/>
</dbReference>